<gene>
    <name evidence="3" type="ORF">GCM10011482_03450</name>
</gene>
<evidence type="ECO:0000313" key="4">
    <source>
        <dbReference type="Proteomes" id="UP000622610"/>
    </source>
</evidence>
<evidence type="ECO:0000256" key="1">
    <source>
        <dbReference type="SAM" id="Phobius"/>
    </source>
</evidence>
<keyword evidence="1" id="KW-0472">Membrane</keyword>
<evidence type="ECO:0000313" key="3">
    <source>
        <dbReference type="EMBL" id="GGI64691.1"/>
    </source>
</evidence>
<evidence type="ECO:0008006" key="5">
    <source>
        <dbReference type="Google" id="ProtNLM"/>
    </source>
</evidence>
<keyword evidence="2" id="KW-0732">Signal</keyword>
<organism evidence="3 4">
    <name type="scientific">Enterococcus alcedinis</name>
    <dbReference type="NCBI Taxonomy" id="1274384"/>
    <lineage>
        <taxon>Bacteria</taxon>
        <taxon>Bacillati</taxon>
        <taxon>Bacillota</taxon>
        <taxon>Bacilli</taxon>
        <taxon>Lactobacillales</taxon>
        <taxon>Enterococcaceae</taxon>
        <taxon>Enterococcus</taxon>
    </lineage>
</organism>
<evidence type="ECO:0000256" key="2">
    <source>
        <dbReference type="SAM" id="SignalP"/>
    </source>
</evidence>
<feature type="transmembrane region" description="Helical" evidence="1">
    <location>
        <begin position="76"/>
        <end position="93"/>
    </location>
</feature>
<accession>A0A917JFH2</accession>
<dbReference type="AlphaFoldDB" id="A0A917JFH2"/>
<dbReference type="RefSeq" id="WP_188366530.1">
    <property type="nucleotide sequence ID" value="NZ_BMDT01000001.1"/>
</dbReference>
<reference evidence="3" key="2">
    <citation type="submission" date="2020-09" db="EMBL/GenBank/DDBJ databases">
        <authorList>
            <person name="Sun Q."/>
            <person name="Sedlacek I."/>
        </authorList>
    </citation>
    <scope>NUCLEOTIDE SEQUENCE</scope>
    <source>
        <strain evidence="3">CCM 8433</strain>
    </source>
</reference>
<sequence>MNRKFIISLSLLFCLMLFPLTVNSQTTTGRIEFYQEDAILNKFDESEKNIKKQVVEQNTTEQSDRRLGQFGEKVENSLVIIGMVLIGIALYYFDKNRRILK</sequence>
<dbReference type="NCBIfam" id="TIGR01167">
    <property type="entry name" value="LPXTG_anchor"/>
    <property type="match status" value="1"/>
</dbReference>
<proteinExistence type="predicted"/>
<dbReference type="Proteomes" id="UP000622610">
    <property type="component" value="Unassembled WGS sequence"/>
</dbReference>
<keyword evidence="4" id="KW-1185">Reference proteome</keyword>
<reference evidence="3" key="1">
    <citation type="journal article" date="2014" name="Int. J. Syst. Evol. Microbiol.">
        <title>Complete genome sequence of Corynebacterium casei LMG S-19264T (=DSM 44701T), isolated from a smear-ripened cheese.</title>
        <authorList>
            <consortium name="US DOE Joint Genome Institute (JGI-PGF)"/>
            <person name="Walter F."/>
            <person name="Albersmeier A."/>
            <person name="Kalinowski J."/>
            <person name="Ruckert C."/>
        </authorList>
    </citation>
    <scope>NUCLEOTIDE SEQUENCE</scope>
    <source>
        <strain evidence="3">CCM 8433</strain>
    </source>
</reference>
<protein>
    <recommendedName>
        <fullName evidence="5">Gram-positive cocci surface proteins LPxTG domain-containing protein</fullName>
    </recommendedName>
</protein>
<feature type="signal peptide" evidence="2">
    <location>
        <begin position="1"/>
        <end position="24"/>
    </location>
</feature>
<feature type="chain" id="PRO_5037869678" description="Gram-positive cocci surface proteins LPxTG domain-containing protein" evidence="2">
    <location>
        <begin position="25"/>
        <end position="101"/>
    </location>
</feature>
<comment type="caution">
    <text evidence="3">The sequence shown here is derived from an EMBL/GenBank/DDBJ whole genome shotgun (WGS) entry which is preliminary data.</text>
</comment>
<keyword evidence="1" id="KW-0812">Transmembrane</keyword>
<keyword evidence="1" id="KW-1133">Transmembrane helix</keyword>
<name>A0A917JFH2_9ENTE</name>
<dbReference type="EMBL" id="BMDT01000001">
    <property type="protein sequence ID" value="GGI64691.1"/>
    <property type="molecule type" value="Genomic_DNA"/>
</dbReference>